<evidence type="ECO:0000313" key="3">
    <source>
        <dbReference type="Proteomes" id="UP000032458"/>
    </source>
</evidence>
<dbReference type="RefSeq" id="WP_030064890.1">
    <property type="nucleotide sequence ID" value="NZ_JRKI01000026.1"/>
</dbReference>
<dbReference type="EMBL" id="JRKI01000026">
    <property type="protein sequence ID" value="KIZ16894.1"/>
    <property type="molecule type" value="Genomic_DNA"/>
</dbReference>
<gene>
    <name evidence="2" type="ORF">SNA_18130</name>
</gene>
<keyword evidence="1" id="KW-0812">Transmembrane</keyword>
<comment type="caution">
    <text evidence="2">The sequence shown here is derived from an EMBL/GenBank/DDBJ whole genome shotgun (WGS) entry which is preliminary data.</text>
</comment>
<proteinExistence type="predicted"/>
<keyword evidence="1" id="KW-0472">Membrane</keyword>
<feature type="transmembrane region" description="Helical" evidence="1">
    <location>
        <begin position="6"/>
        <end position="28"/>
    </location>
</feature>
<dbReference type="PATRIC" id="fig|1240678.4.peg.3817"/>
<dbReference type="AlphaFoldDB" id="A0A0D7CL02"/>
<reference evidence="2 3" key="1">
    <citation type="submission" date="2014-09" db="EMBL/GenBank/DDBJ databases">
        <title>Draft genome sequence of Streptomyces natalensis ATCC 27448, producer of the antifungal pimaricin.</title>
        <authorList>
            <person name="Mendes M.V."/>
            <person name="Beites T."/>
            <person name="Pires S."/>
            <person name="Santos C.L."/>
            <person name="Moradas-Ferreira P."/>
        </authorList>
    </citation>
    <scope>NUCLEOTIDE SEQUENCE [LARGE SCALE GENOMIC DNA]</scope>
    <source>
        <strain evidence="2 3">ATCC 27448</strain>
    </source>
</reference>
<name>A0A0D7CL02_9ACTN</name>
<dbReference type="Proteomes" id="UP000032458">
    <property type="component" value="Unassembled WGS sequence"/>
</dbReference>
<evidence type="ECO:0000256" key="1">
    <source>
        <dbReference type="SAM" id="Phobius"/>
    </source>
</evidence>
<keyword evidence="3" id="KW-1185">Reference proteome</keyword>
<organism evidence="2 3">
    <name type="scientific">Streptomyces natalensis ATCC 27448</name>
    <dbReference type="NCBI Taxonomy" id="1240678"/>
    <lineage>
        <taxon>Bacteria</taxon>
        <taxon>Bacillati</taxon>
        <taxon>Actinomycetota</taxon>
        <taxon>Actinomycetes</taxon>
        <taxon>Kitasatosporales</taxon>
        <taxon>Streptomycetaceae</taxon>
        <taxon>Streptomyces</taxon>
    </lineage>
</organism>
<evidence type="ECO:0000313" key="2">
    <source>
        <dbReference type="EMBL" id="KIZ16894.1"/>
    </source>
</evidence>
<sequence>MSADLAHIAALAAAALLIVAPLLIAAAFTHLANRRRNRLAPELAALERIWRHPARRRRNTRKEPRP</sequence>
<protein>
    <submittedName>
        <fullName evidence="2">Uncharacterized protein</fullName>
    </submittedName>
</protein>
<accession>A0A0D7CL02</accession>
<keyword evidence="1" id="KW-1133">Transmembrane helix</keyword>